<evidence type="ECO:0000313" key="2">
    <source>
        <dbReference type="Proteomes" id="UP001220225"/>
    </source>
</evidence>
<reference evidence="1 2" key="1">
    <citation type="submission" date="2023-02" db="EMBL/GenBank/DDBJ databases">
        <title>Entomopathogenic bacteria.</title>
        <authorList>
            <person name="Machado R.A."/>
        </authorList>
    </citation>
    <scope>NUCLEOTIDE SEQUENCE [LARGE SCALE GENOMIC DNA]</scope>
    <source>
        <strain evidence="1 2">XENO-2</strain>
    </source>
</reference>
<gene>
    <name evidence="1" type="ORF">PSI14_13345</name>
</gene>
<organism evidence="1 2">
    <name type="scientific">Xenorhabdus anantnagensis</name>
    <dbReference type="NCBI Taxonomy" id="3025875"/>
    <lineage>
        <taxon>Bacteria</taxon>
        <taxon>Pseudomonadati</taxon>
        <taxon>Pseudomonadota</taxon>
        <taxon>Gammaproteobacteria</taxon>
        <taxon>Enterobacterales</taxon>
        <taxon>Morganellaceae</taxon>
        <taxon>Xenorhabdus</taxon>
    </lineage>
</organism>
<evidence type="ECO:0000313" key="1">
    <source>
        <dbReference type="EMBL" id="MDC9597805.1"/>
    </source>
</evidence>
<accession>A0ABT5LTX5</accession>
<proteinExistence type="predicted"/>
<dbReference type="EMBL" id="JAQRFN010000017">
    <property type="protein sequence ID" value="MDC9597805.1"/>
    <property type="molecule type" value="Genomic_DNA"/>
</dbReference>
<comment type="caution">
    <text evidence="1">The sequence shown here is derived from an EMBL/GenBank/DDBJ whole genome shotgun (WGS) entry which is preliminary data.</text>
</comment>
<dbReference type="RefSeq" id="WP_273576350.1">
    <property type="nucleotide sequence ID" value="NZ_JAQRFN010000017.1"/>
</dbReference>
<name>A0ABT5LTX5_9GAMM</name>
<sequence>MSESGSPLDVMPYSKKSIQNEEKMAAFQVTAQTAAHFSYR</sequence>
<dbReference type="Proteomes" id="UP001220225">
    <property type="component" value="Unassembled WGS sequence"/>
</dbReference>
<protein>
    <submittedName>
        <fullName evidence="1">Uncharacterized protein</fullName>
    </submittedName>
</protein>
<keyword evidence="2" id="KW-1185">Reference proteome</keyword>